<dbReference type="RefSeq" id="WP_376893410.1">
    <property type="nucleotide sequence ID" value="NZ_JBHULS010000003.1"/>
</dbReference>
<evidence type="ECO:0000256" key="2">
    <source>
        <dbReference type="SAM" id="Phobius"/>
    </source>
</evidence>
<feature type="domain" description="Anti-sigma K factor RskA C-terminal" evidence="3">
    <location>
        <begin position="108"/>
        <end position="248"/>
    </location>
</feature>
<feature type="transmembrane region" description="Helical" evidence="2">
    <location>
        <begin position="92"/>
        <end position="114"/>
    </location>
</feature>
<comment type="caution">
    <text evidence="4">The sequence shown here is derived from an EMBL/GenBank/DDBJ whole genome shotgun (WGS) entry which is preliminary data.</text>
</comment>
<proteinExistence type="predicted"/>
<keyword evidence="2" id="KW-0812">Transmembrane</keyword>
<keyword evidence="5" id="KW-1185">Reference proteome</keyword>
<reference evidence="5" key="1">
    <citation type="journal article" date="2019" name="Int. J. Syst. Evol. Microbiol.">
        <title>The Global Catalogue of Microorganisms (GCM) 10K type strain sequencing project: providing services to taxonomists for standard genome sequencing and annotation.</title>
        <authorList>
            <consortium name="The Broad Institute Genomics Platform"/>
            <consortium name="The Broad Institute Genome Sequencing Center for Infectious Disease"/>
            <person name="Wu L."/>
            <person name="Ma J."/>
        </authorList>
    </citation>
    <scope>NUCLEOTIDE SEQUENCE [LARGE SCALE GENOMIC DNA]</scope>
    <source>
        <strain evidence="5">KCTC 42587</strain>
    </source>
</reference>
<gene>
    <name evidence="4" type="ORF">ACFSQP_08495</name>
</gene>
<protein>
    <submittedName>
        <fullName evidence="4">Anti-sigma factor domain-containing protein</fullName>
    </submittedName>
</protein>
<accession>A0ABW5KU65</accession>
<evidence type="ECO:0000313" key="5">
    <source>
        <dbReference type="Proteomes" id="UP001597472"/>
    </source>
</evidence>
<organism evidence="4 5">
    <name type="scientific">Bizionia sediminis</name>
    <dbReference type="NCBI Taxonomy" id="1737064"/>
    <lineage>
        <taxon>Bacteria</taxon>
        <taxon>Pseudomonadati</taxon>
        <taxon>Bacteroidota</taxon>
        <taxon>Flavobacteriia</taxon>
        <taxon>Flavobacteriales</taxon>
        <taxon>Flavobacteriaceae</taxon>
        <taxon>Bizionia</taxon>
    </lineage>
</organism>
<keyword evidence="2" id="KW-1133">Transmembrane helix</keyword>
<sequence length="264" mass="29884">MQTNVKKILESDLLEQYLLNQTTPEQRLYVAHCIAQYPDVAKAYNKLQNQLELVAQTQAISAPKTVLQNVNNIISQQSATAPVTKSSPYRNWLPMGIAASIIALIFAGTSLWLYNQNQALKIENQKIADEIFDRLEDLDDKKNRLNAMMAQVKQLNNPETEKYIIKGNNRAKNLKTIAYINAKEKTSMIDVVSLPKLPEEQCYQIWAELDDKMINLGILSDTHRQLKPIPYPENALALSITIEQKGNNLTATKENAVAEIYLNK</sequence>
<dbReference type="InterPro" id="IPR051474">
    <property type="entry name" value="Anti-sigma-K/W_factor"/>
</dbReference>
<evidence type="ECO:0000259" key="3">
    <source>
        <dbReference type="Pfam" id="PF10099"/>
    </source>
</evidence>
<name>A0ABW5KU65_9FLAO</name>
<dbReference type="EMBL" id="JBHULS010000003">
    <property type="protein sequence ID" value="MFD2551853.1"/>
    <property type="molecule type" value="Genomic_DNA"/>
</dbReference>
<keyword evidence="1" id="KW-0175">Coiled coil</keyword>
<evidence type="ECO:0000313" key="4">
    <source>
        <dbReference type="EMBL" id="MFD2551853.1"/>
    </source>
</evidence>
<dbReference type="PANTHER" id="PTHR37461:SF1">
    <property type="entry name" value="ANTI-SIGMA-K FACTOR RSKA"/>
    <property type="match status" value="1"/>
</dbReference>
<dbReference type="Pfam" id="PF10099">
    <property type="entry name" value="RskA_C"/>
    <property type="match status" value="1"/>
</dbReference>
<evidence type="ECO:0000256" key="1">
    <source>
        <dbReference type="SAM" id="Coils"/>
    </source>
</evidence>
<dbReference type="PANTHER" id="PTHR37461">
    <property type="entry name" value="ANTI-SIGMA-K FACTOR RSKA"/>
    <property type="match status" value="1"/>
</dbReference>
<dbReference type="Proteomes" id="UP001597472">
    <property type="component" value="Unassembled WGS sequence"/>
</dbReference>
<dbReference type="InterPro" id="IPR018764">
    <property type="entry name" value="RskA_C"/>
</dbReference>
<feature type="coiled-coil region" evidence="1">
    <location>
        <begin position="128"/>
        <end position="155"/>
    </location>
</feature>
<keyword evidence="2" id="KW-0472">Membrane</keyword>